<sequence length="76" mass="8056">MKDSRTRLHNSGASLLVIDKAGHMLGGGETAQVVIDPVTQTLIDGGKLVIVDAPDAEKAPKRAPRQHDADNDKEGE</sequence>
<protein>
    <submittedName>
        <fullName evidence="2">Uncharacterized protein</fullName>
    </submittedName>
</protein>
<proteinExistence type="predicted"/>
<gene>
    <name evidence="2" type="primary">13</name>
    <name evidence="2" type="ORF">SEA_ABBA_13</name>
</gene>
<organism evidence="2 3">
    <name type="scientific">Arthrobacter phage Abba</name>
    <dbReference type="NCBI Taxonomy" id="2713256"/>
    <lineage>
        <taxon>Viruses</taxon>
        <taxon>Duplodnaviria</taxon>
        <taxon>Heunggongvirae</taxon>
        <taxon>Uroviricota</taxon>
        <taxon>Caudoviricetes</taxon>
        <taxon>Berryhillviridae</taxon>
        <taxon>Ayohtrevirus</taxon>
        <taxon>Ayohtrevirus abba</taxon>
    </lineage>
</organism>
<dbReference type="GeneID" id="55816734"/>
<dbReference type="KEGG" id="vg:55816734"/>
<dbReference type="Proteomes" id="UP000500909">
    <property type="component" value="Segment"/>
</dbReference>
<keyword evidence="3" id="KW-1185">Reference proteome</keyword>
<feature type="region of interest" description="Disordered" evidence="1">
    <location>
        <begin position="53"/>
        <end position="76"/>
    </location>
</feature>
<reference evidence="2 3" key="1">
    <citation type="submission" date="2020-02" db="EMBL/GenBank/DDBJ databases">
        <authorList>
            <person name="Bojorquez D.A."/>
            <person name="Alcantara J.K.D.L."/>
            <person name="Arambulo J.M.L."/>
            <person name="Budzinski C.A."/>
            <person name="Campbell G.A."/>
            <person name="Dosanjh M.K."/>
            <person name="Gallardo M.A."/>
            <person name="Huang C."/>
            <person name="Nguyen N."/>
            <person name="Yee O.M."/>
            <person name="Ngo R.T."/>
            <person name="Kapinos A."/>
            <person name="Freise A.C."/>
            <person name="Reddi K."/>
            <person name="Moberg-Parker J."/>
            <person name="Garlena R.A."/>
            <person name="Russell D.A."/>
            <person name="Pope W.H."/>
            <person name="Jacobs-Sera D."/>
            <person name="Hatfull G.F."/>
        </authorList>
    </citation>
    <scope>NUCLEOTIDE SEQUENCE [LARGE SCALE GENOMIC DNA]</scope>
</reference>
<evidence type="ECO:0000256" key="1">
    <source>
        <dbReference type="SAM" id="MobiDB-lite"/>
    </source>
</evidence>
<evidence type="ECO:0000313" key="3">
    <source>
        <dbReference type="Proteomes" id="UP000500909"/>
    </source>
</evidence>
<evidence type="ECO:0000313" key="2">
    <source>
        <dbReference type="EMBL" id="QIN94342.1"/>
    </source>
</evidence>
<dbReference type="EMBL" id="MT024868">
    <property type="protein sequence ID" value="QIN94342.1"/>
    <property type="molecule type" value="Genomic_DNA"/>
</dbReference>
<name>A0A6G8R2C6_9CAUD</name>
<dbReference type="RefSeq" id="YP_009887279.1">
    <property type="nucleotide sequence ID" value="NC_049498.1"/>
</dbReference>
<feature type="compositionally biased region" description="Basic and acidic residues" evidence="1">
    <location>
        <begin position="55"/>
        <end position="76"/>
    </location>
</feature>
<accession>A0A6G8R2C6</accession>